<evidence type="ECO:0008006" key="6">
    <source>
        <dbReference type="Google" id="ProtNLM"/>
    </source>
</evidence>
<dbReference type="Gene3D" id="1.25.40.10">
    <property type="entry name" value="Tetratricopeptide repeat domain"/>
    <property type="match status" value="2"/>
</dbReference>
<feature type="repeat" description="TPR" evidence="3">
    <location>
        <begin position="43"/>
        <end position="76"/>
    </location>
</feature>
<evidence type="ECO:0000256" key="1">
    <source>
        <dbReference type="ARBA" id="ARBA00022737"/>
    </source>
</evidence>
<dbReference type="KEGG" id="epa:110251585"/>
<protein>
    <recommendedName>
        <fullName evidence="6">Kinesin light chain</fullName>
    </recommendedName>
</protein>
<dbReference type="SUPFAM" id="SSF48452">
    <property type="entry name" value="TPR-like"/>
    <property type="match status" value="2"/>
</dbReference>
<dbReference type="OrthoDB" id="7318948at2759"/>
<dbReference type="InterPro" id="IPR019734">
    <property type="entry name" value="TPR_rpt"/>
</dbReference>
<dbReference type="AlphaFoldDB" id="A0A913Y2Z8"/>
<evidence type="ECO:0000256" key="2">
    <source>
        <dbReference type="ARBA" id="ARBA00022803"/>
    </source>
</evidence>
<proteinExistence type="predicted"/>
<keyword evidence="1" id="KW-0677">Repeat</keyword>
<keyword evidence="5" id="KW-1185">Reference proteome</keyword>
<dbReference type="PANTHER" id="PTHR45641">
    <property type="entry name" value="TETRATRICOPEPTIDE REPEAT PROTEIN (AFU_ORTHOLOGUE AFUA_6G03870)"/>
    <property type="match status" value="1"/>
</dbReference>
<feature type="repeat" description="TPR" evidence="3">
    <location>
        <begin position="110"/>
        <end position="143"/>
    </location>
</feature>
<dbReference type="PROSITE" id="PS50005">
    <property type="entry name" value="TPR"/>
    <property type="match status" value="3"/>
</dbReference>
<dbReference type="GeneID" id="110251585"/>
<evidence type="ECO:0000313" key="5">
    <source>
        <dbReference type="Proteomes" id="UP000887567"/>
    </source>
</evidence>
<dbReference type="RefSeq" id="XP_020913969.1">
    <property type="nucleotide sequence ID" value="XM_021058310.2"/>
</dbReference>
<dbReference type="Pfam" id="PF13176">
    <property type="entry name" value="TPR_7"/>
    <property type="match status" value="1"/>
</dbReference>
<evidence type="ECO:0000256" key="3">
    <source>
        <dbReference type="PROSITE-ProRule" id="PRU00339"/>
    </source>
</evidence>
<name>A0A913Y2Z8_EXADI</name>
<dbReference type="InterPro" id="IPR011990">
    <property type="entry name" value="TPR-like_helical_dom_sf"/>
</dbReference>
<organism evidence="4 5">
    <name type="scientific">Exaiptasia diaphana</name>
    <name type="common">Tropical sea anemone</name>
    <name type="synonym">Aiptasia pulchella</name>
    <dbReference type="NCBI Taxonomy" id="2652724"/>
    <lineage>
        <taxon>Eukaryota</taxon>
        <taxon>Metazoa</taxon>
        <taxon>Cnidaria</taxon>
        <taxon>Anthozoa</taxon>
        <taxon>Hexacorallia</taxon>
        <taxon>Actiniaria</taxon>
        <taxon>Aiptasiidae</taxon>
        <taxon>Exaiptasia</taxon>
    </lineage>
</organism>
<dbReference type="SMART" id="SM00028">
    <property type="entry name" value="TPR"/>
    <property type="match status" value="6"/>
</dbReference>
<dbReference type="EnsemblMetazoa" id="XM_021058310.2">
    <property type="protein sequence ID" value="XP_020913969.1"/>
    <property type="gene ID" value="LOC110251585"/>
</dbReference>
<dbReference type="OMA" id="ELDGCRE"/>
<keyword evidence="2 3" id="KW-0802">TPR repeat</keyword>
<dbReference type="Pfam" id="PF13181">
    <property type="entry name" value="TPR_8"/>
    <property type="match status" value="1"/>
</dbReference>
<dbReference type="Pfam" id="PF13424">
    <property type="entry name" value="TPR_12"/>
    <property type="match status" value="2"/>
</dbReference>
<sequence>MATALSNVGSVLNKLGRLNESKECFEIALSTKESAGGSQASVAMTHYNLGTLFYKLEKPYEALECFKEALRIERSSLGSNHPKVAITIDNLRLVLTHLEKRNEANHPTAARAYSFLGGALKEQRKLNEAKEYFEKALAIEANEPSHWHNLGVLFAEMENYQKAKEYIGKAIQINEERHGSSHLNIANSLKALAVLSECIGKLHEAKGFYERELAIKEIAYGSNHPMLVETLYKLESLLKHQGKPDEAREFRERALAISKRDTT</sequence>
<evidence type="ECO:0000313" key="4">
    <source>
        <dbReference type="EnsemblMetazoa" id="XP_020913969.1"/>
    </source>
</evidence>
<feature type="repeat" description="TPR" evidence="3">
    <location>
        <begin position="144"/>
        <end position="177"/>
    </location>
</feature>
<dbReference type="Proteomes" id="UP000887567">
    <property type="component" value="Unplaced"/>
</dbReference>
<dbReference type="PANTHER" id="PTHR45641:SF19">
    <property type="entry name" value="NEPHROCYSTIN-3"/>
    <property type="match status" value="1"/>
</dbReference>
<reference evidence="4" key="1">
    <citation type="submission" date="2022-11" db="UniProtKB">
        <authorList>
            <consortium name="EnsemblMetazoa"/>
        </authorList>
    </citation>
    <scope>IDENTIFICATION</scope>
</reference>
<accession>A0A913Y2Z8</accession>